<evidence type="ECO:0000313" key="1">
    <source>
        <dbReference type="EMBL" id="PIL30643.1"/>
    </source>
</evidence>
<evidence type="ECO:0000313" key="2">
    <source>
        <dbReference type="Proteomes" id="UP000230002"/>
    </source>
</evidence>
<organism evidence="1 2">
    <name type="scientific">Ganoderma sinense ZZ0214-1</name>
    <dbReference type="NCBI Taxonomy" id="1077348"/>
    <lineage>
        <taxon>Eukaryota</taxon>
        <taxon>Fungi</taxon>
        <taxon>Dikarya</taxon>
        <taxon>Basidiomycota</taxon>
        <taxon>Agaricomycotina</taxon>
        <taxon>Agaricomycetes</taxon>
        <taxon>Polyporales</taxon>
        <taxon>Polyporaceae</taxon>
        <taxon>Ganoderma</taxon>
    </lineage>
</organism>
<protein>
    <submittedName>
        <fullName evidence="1">Uncharacterized protein</fullName>
    </submittedName>
</protein>
<reference evidence="1 2" key="1">
    <citation type="journal article" date="2015" name="Sci. Rep.">
        <title>Chromosome-level genome map provides insights into diverse defense mechanisms in the medicinal fungus Ganoderma sinense.</title>
        <authorList>
            <person name="Zhu Y."/>
            <person name="Xu J."/>
            <person name="Sun C."/>
            <person name="Zhou S."/>
            <person name="Xu H."/>
            <person name="Nelson D.R."/>
            <person name="Qian J."/>
            <person name="Song J."/>
            <person name="Luo H."/>
            <person name="Xiang L."/>
            <person name="Li Y."/>
            <person name="Xu Z."/>
            <person name="Ji A."/>
            <person name="Wang L."/>
            <person name="Lu S."/>
            <person name="Hayward A."/>
            <person name="Sun W."/>
            <person name="Li X."/>
            <person name="Schwartz D.C."/>
            <person name="Wang Y."/>
            <person name="Chen S."/>
        </authorList>
    </citation>
    <scope>NUCLEOTIDE SEQUENCE [LARGE SCALE GENOMIC DNA]</scope>
    <source>
        <strain evidence="1 2">ZZ0214-1</strain>
    </source>
</reference>
<sequence>MTPASYMPVVFVVSGTEISVAAHCAVFPASRHPDDAPVDDETAAVFEDIGTVFAQFIQHGIVLQPPVGELASCPVSGEMMPSIPLKTSLPARSVWMRFLEWFETVVVEV</sequence>
<accession>A0A2G8SA59</accession>
<name>A0A2G8SA59_9APHY</name>
<dbReference type="EMBL" id="AYKW01000014">
    <property type="protein sequence ID" value="PIL30643.1"/>
    <property type="molecule type" value="Genomic_DNA"/>
</dbReference>
<proteinExistence type="predicted"/>
<dbReference type="AlphaFoldDB" id="A0A2G8SA59"/>
<comment type="caution">
    <text evidence="1">The sequence shown here is derived from an EMBL/GenBank/DDBJ whole genome shotgun (WGS) entry which is preliminary data.</text>
</comment>
<gene>
    <name evidence="1" type="ORF">GSI_07345</name>
</gene>
<dbReference type="Proteomes" id="UP000230002">
    <property type="component" value="Unassembled WGS sequence"/>
</dbReference>
<keyword evidence="2" id="KW-1185">Reference proteome</keyword>